<dbReference type="PANTHER" id="PTHR33365:SF4">
    <property type="entry name" value="CYCLOCHLOROTINE BIOSYNTHESIS PROTEIN O"/>
    <property type="match status" value="1"/>
</dbReference>
<evidence type="ECO:0000313" key="6">
    <source>
        <dbReference type="Proteomes" id="UP000800092"/>
    </source>
</evidence>
<accession>A0A6A6H4I0</accession>
<dbReference type="InterPro" id="IPR021765">
    <property type="entry name" value="UstYa-like"/>
</dbReference>
<feature type="compositionally biased region" description="Acidic residues" evidence="3">
    <location>
        <begin position="13"/>
        <end position="23"/>
    </location>
</feature>
<keyword evidence="4" id="KW-1133">Transmembrane helix</keyword>
<organism evidence="5 6">
    <name type="scientific">Viridothelium virens</name>
    <name type="common">Speckled blister lichen</name>
    <name type="synonym">Trypethelium virens</name>
    <dbReference type="NCBI Taxonomy" id="1048519"/>
    <lineage>
        <taxon>Eukaryota</taxon>
        <taxon>Fungi</taxon>
        <taxon>Dikarya</taxon>
        <taxon>Ascomycota</taxon>
        <taxon>Pezizomycotina</taxon>
        <taxon>Dothideomycetes</taxon>
        <taxon>Dothideomycetes incertae sedis</taxon>
        <taxon>Trypetheliales</taxon>
        <taxon>Trypetheliaceae</taxon>
        <taxon>Viridothelium</taxon>
    </lineage>
</organism>
<evidence type="ECO:0000256" key="4">
    <source>
        <dbReference type="SAM" id="Phobius"/>
    </source>
</evidence>
<dbReference type="Pfam" id="PF11807">
    <property type="entry name" value="UstYa"/>
    <property type="match status" value="1"/>
</dbReference>
<proteinExistence type="inferred from homology"/>
<keyword evidence="4" id="KW-0472">Membrane</keyword>
<comment type="pathway">
    <text evidence="1">Mycotoxin biosynthesis.</text>
</comment>
<evidence type="ECO:0000256" key="2">
    <source>
        <dbReference type="ARBA" id="ARBA00035112"/>
    </source>
</evidence>
<feature type="region of interest" description="Disordered" evidence="3">
    <location>
        <begin position="1"/>
        <end position="24"/>
    </location>
</feature>
<gene>
    <name evidence="5" type="ORF">EV356DRAFT_237139</name>
</gene>
<dbReference type="GO" id="GO:0043386">
    <property type="term" value="P:mycotoxin biosynthetic process"/>
    <property type="evidence" value="ECO:0007669"/>
    <property type="project" value="InterPro"/>
</dbReference>
<reference evidence="5" key="1">
    <citation type="journal article" date="2020" name="Stud. Mycol.">
        <title>101 Dothideomycetes genomes: a test case for predicting lifestyles and emergence of pathogens.</title>
        <authorList>
            <person name="Haridas S."/>
            <person name="Albert R."/>
            <person name="Binder M."/>
            <person name="Bloem J."/>
            <person name="Labutti K."/>
            <person name="Salamov A."/>
            <person name="Andreopoulos B."/>
            <person name="Baker S."/>
            <person name="Barry K."/>
            <person name="Bills G."/>
            <person name="Bluhm B."/>
            <person name="Cannon C."/>
            <person name="Castanera R."/>
            <person name="Culley D."/>
            <person name="Daum C."/>
            <person name="Ezra D."/>
            <person name="Gonzalez J."/>
            <person name="Henrissat B."/>
            <person name="Kuo A."/>
            <person name="Liang C."/>
            <person name="Lipzen A."/>
            <person name="Lutzoni F."/>
            <person name="Magnuson J."/>
            <person name="Mondo S."/>
            <person name="Nolan M."/>
            <person name="Ohm R."/>
            <person name="Pangilinan J."/>
            <person name="Park H.-J."/>
            <person name="Ramirez L."/>
            <person name="Alfaro M."/>
            <person name="Sun H."/>
            <person name="Tritt A."/>
            <person name="Yoshinaga Y."/>
            <person name="Zwiers L.-H."/>
            <person name="Turgeon B."/>
            <person name="Goodwin S."/>
            <person name="Spatafora J."/>
            <person name="Crous P."/>
            <person name="Grigoriev I."/>
        </authorList>
    </citation>
    <scope>NUCLEOTIDE SEQUENCE</scope>
    <source>
        <strain evidence="5">Tuck. ex Michener</strain>
    </source>
</reference>
<feature type="transmembrane region" description="Helical" evidence="4">
    <location>
        <begin position="50"/>
        <end position="73"/>
    </location>
</feature>
<dbReference type="Proteomes" id="UP000800092">
    <property type="component" value="Unassembled WGS sequence"/>
</dbReference>
<evidence type="ECO:0000313" key="5">
    <source>
        <dbReference type="EMBL" id="KAF2232807.1"/>
    </source>
</evidence>
<dbReference type="AlphaFoldDB" id="A0A6A6H4I0"/>
<sequence>MSNGSHEHAFSEDQYEEDKDDESSMGNLLQYYKNSETHPRRNRKRSNQSWPVCLHIAAIFLYGLIALLVTYHMNKRHNTVQSLIYSPANEILEYKTQLYDLDLLGDSSYFGTPSPQIDKNWHELMAPSSIHLSKSERQHYDPKSHVVQFPDGTFLGQLMVYHELHCLKRLYQYINSDYYFPNLTDREREMNKRHTEHCLGTLRQGVMCHGDVSVITFVWGKHSKVPLGEFSNPHQCVNFERLHKWALDRAVVDGLEPGVLVHPKLGEPSFAVR</sequence>
<evidence type="ECO:0008006" key="7">
    <source>
        <dbReference type="Google" id="ProtNLM"/>
    </source>
</evidence>
<keyword evidence="4" id="KW-0812">Transmembrane</keyword>
<name>A0A6A6H4I0_VIRVR</name>
<dbReference type="PANTHER" id="PTHR33365">
    <property type="entry name" value="YALI0B05434P"/>
    <property type="match status" value="1"/>
</dbReference>
<evidence type="ECO:0000256" key="3">
    <source>
        <dbReference type="SAM" id="MobiDB-lite"/>
    </source>
</evidence>
<keyword evidence="6" id="KW-1185">Reference proteome</keyword>
<dbReference type="EMBL" id="ML991812">
    <property type="protein sequence ID" value="KAF2232807.1"/>
    <property type="molecule type" value="Genomic_DNA"/>
</dbReference>
<evidence type="ECO:0000256" key="1">
    <source>
        <dbReference type="ARBA" id="ARBA00004685"/>
    </source>
</evidence>
<protein>
    <recommendedName>
        <fullName evidence="7">Tat pathway signal sequence</fullName>
    </recommendedName>
</protein>
<dbReference type="OrthoDB" id="3687641at2759"/>
<comment type="similarity">
    <text evidence="2">Belongs to the ustYa family.</text>
</comment>
<feature type="compositionally biased region" description="Basic and acidic residues" evidence="3">
    <location>
        <begin position="1"/>
        <end position="11"/>
    </location>
</feature>